<evidence type="ECO:0000313" key="2">
    <source>
        <dbReference type="Proteomes" id="UP000465360"/>
    </source>
</evidence>
<reference evidence="1 2" key="1">
    <citation type="journal article" date="2019" name="Emerg. Microbes Infect.">
        <title>Comprehensive subspecies identification of 175 nontuberculous mycobacteria species based on 7547 genomic profiles.</title>
        <authorList>
            <person name="Matsumoto Y."/>
            <person name="Kinjo T."/>
            <person name="Motooka D."/>
            <person name="Nabeya D."/>
            <person name="Jung N."/>
            <person name="Uechi K."/>
            <person name="Horii T."/>
            <person name="Iida T."/>
            <person name="Fujita J."/>
            <person name="Nakamura S."/>
        </authorList>
    </citation>
    <scope>NUCLEOTIDE SEQUENCE [LARGE SCALE GENOMIC DNA]</scope>
    <source>
        <strain evidence="1 2">JCM 30725</strain>
    </source>
</reference>
<evidence type="ECO:0000313" key="1">
    <source>
        <dbReference type="EMBL" id="GFG92571.1"/>
    </source>
</evidence>
<comment type="caution">
    <text evidence="1">The sequence shown here is derived from an EMBL/GenBank/DDBJ whole genome shotgun (WGS) entry which is preliminary data.</text>
</comment>
<dbReference type="AlphaFoldDB" id="A0A7I9YV46"/>
<dbReference type="RefSeq" id="WP_163717089.1">
    <property type="nucleotide sequence ID" value="NZ_BLKZ01000001.1"/>
</dbReference>
<keyword evidence="2" id="KW-1185">Reference proteome</keyword>
<accession>A0A7I9YV46</accession>
<protein>
    <submittedName>
        <fullName evidence="1">Uncharacterized protein</fullName>
    </submittedName>
</protein>
<proteinExistence type="predicted"/>
<name>A0A7I9YV46_MYCBU</name>
<organism evidence="1 2">
    <name type="scientific">Mycobacterium bourgelatii</name>
    <dbReference type="NCBI Taxonomy" id="1273442"/>
    <lineage>
        <taxon>Bacteria</taxon>
        <taxon>Bacillati</taxon>
        <taxon>Actinomycetota</taxon>
        <taxon>Actinomycetes</taxon>
        <taxon>Mycobacteriales</taxon>
        <taxon>Mycobacteriaceae</taxon>
        <taxon>Mycobacterium</taxon>
    </lineage>
</organism>
<gene>
    <name evidence="1" type="ORF">MBOU_46130</name>
</gene>
<dbReference type="EMBL" id="BLKZ01000001">
    <property type="protein sequence ID" value="GFG92571.1"/>
    <property type="molecule type" value="Genomic_DNA"/>
</dbReference>
<dbReference type="Proteomes" id="UP000465360">
    <property type="component" value="Unassembled WGS sequence"/>
</dbReference>
<sequence>MSVAAFVLGVVATVLSVASLSWQLIDFLRRGPRPKLTPLVGLMTPDGLVTNDASADVREVLTDAEGNLSAGPFIIGVKVVNAGRAPCYVDGWAVRAEPGGTSLVPVEKPIGGDEVPLEIPAGGSAIFITELQHARRFAEVAERVQGQPPQIVLAVTSGARTYVTKPVASSLFSLGPDADSEVHSDD</sequence>